<reference evidence="1 2" key="1">
    <citation type="submission" date="2021-04" db="EMBL/GenBank/DDBJ databases">
        <authorList>
            <person name="Ivanova A."/>
        </authorList>
    </citation>
    <scope>NUCLEOTIDE SEQUENCE [LARGE SCALE GENOMIC DNA]</scope>
    <source>
        <strain evidence="1 2">G18</strain>
    </source>
</reference>
<accession>A0ABS5C0H7</accession>
<dbReference type="EMBL" id="JAGKQQ010000001">
    <property type="protein sequence ID" value="MBP3959499.1"/>
    <property type="molecule type" value="Genomic_DNA"/>
</dbReference>
<protein>
    <recommendedName>
        <fullName evidence="3">SMI1/KNR4 family protein</fullName>
    </recommendedName>
</protein>
<organism evidence="1 2">
    <name type="scientific">Gemmata palustris</name>
    <dbReference type="NCBI Taxonomy" id="2822762"/>
    <lineage>
        <taxon>Bacteria</taxon>
        <taxon>Pseudomonadati</taxon>
        <taxon>Planctomycetota</taxon>
        <taxon>Planctomycetia</taxon>
        <taxon>Gemmatales</taxon>
        <taxon>Gemmataceae</taxon>
        <taxon>Gemmata</taxon>
    </lineage>
</organism>
<name>A0ABS5C0H7_9BACT</name>
<evidence type="ECO:0000313" key="2">
    <source>
        <dbReference type="Proteomes" id="UP000676565"/>
    </source>
</evidence>
<dbReference type="Proteomes" id="UP000676565">
    <property type="component" value="Unassembled WGS sequence"/>
</dbReference>
<comment type="caution">
    <text evidence="1">The sequence shown here is derived from an EMBL/GenBank/DDBJ whole genome shotgun (WGS) entry which is preliminary data.</text>
</comment>
<gene>
    <name evidence="1" type="ORF">J8F10_30005</name>
</gene>
<proteinExistence type="predicted"/>
<evidence type="ECO:0008006" key="3">
    <source>
        <dbReference type="Google" id="ProtNLM"/>
    </source>
</evidence>
<sequence>MRGVVREIVGNPFRPALFYRDWQTDTAVSLARQMYESRNFSALPILADALQDAGCDDENALAHCRGEGPHFRGCWVLDLVLGKE</sequence>
<evidence type="ECO:0000313" key="1">
    <source>
        <dbReference type="EMBL" id="MBP3959499.1"/>
    </source>
</evidence>
<keyword evidence="2" id="KW-1185">Reference proteome</keyword>